<dbReference type="InterPro" id="IPR003959">
    <property type="entry name" value="ATPase_AAA_core"/>
</dbReference>
<protein>
    <submittedName>
        <fullName evidence="4">AAA family ATPase</fullName>
    </submittedName>
</protein>
<dbReference type="Pfam" id="PF20469">
    <property type="entry name" value="OLD-like_TOPRIM"/>
    <property type="match status" value="1"/>
</dbReference>
<name>A0ABS2GU32_9BURK</name>
<accession>A0ABS2GU32</accession>
<feature type="domain" description="OLD protein-like TOPRIM" evidence="3">
    <location>
        <begin position="368"/>
        <end position="433"/>
    </location>
</feature>
<evidence type="ECO:0000313" key="5">
    <source>
        <dbReference type="Proteomes" id="UP000777002"/>
    </source>
</evidence>
<dbReference type="InterPro" id="IPR041685">
    <property type="entry name" value="AAA_GajA/Old/RecF-like"/>
</dbReference>
<gene>
    <name evidence="4" type="ORF">H5985_03910</name>
</gene>
<dbReference type="SUPFAM" id="SSF52540">
    <property type="entry name" value="P-loop containing nucleoside triphosphate hydrolases"/>
    <property type="match status" value="1"/>
</dbReference>
<dbReference type="Gene3D" id="3.40.50.300">
    <property type="entry name" value="P-loop containing nucleotide triphosphate hydrolases"/>
    <property type="match status" value="1"/>
</dbReference>
<evidence type="ECO:0000259" key="2">
    <source>
        <dbReference type="Pfam" id="PF13304"/>
    </source>
</evidence>
<evidence type="ECO:0000259" key="1">
    <source>
        <dbReference type="Pfam" id="PF13175"/>
    </source>
</evidence>
<evidence type="ECO:0000259" key="3">
    <source>
        <dbReference type="Pfam" id="PF20469"/>
    </source>
</evidence>
<dbReference type="PANTHER" id="PTHR43581:SF4">
    <property type="entry name" value="ATP_GTP PHOSPHATASE"/>
    <property type="match status" value="1"/>
</dbReference>
<proteinExistence type="predicted"/>
<organism evidence="4 5">
    <name type="scientific">Parasutterella secunda</name>
    <dbReference type="NCBI Taxonomy" id="626947"/>
    <lineage>
        <taxon>Bacteria</taxon>
        <taxon>Pseudomonadati</taxon>
        <taxon>Pseudomonadota</taxon>
        <taxon>Betaproteobacteria</taxon>
        <taxon>Burkholderiales</taxon>
        <taxon>Sutterellaceae</taxon>
        <taxon>Parasutterella</taxon>
    </lineage>
</organism>
<feature type="domain" description="Endonuclease GajA/Old nuclease/RecF-like AAA" evidence="1">
    <location>
        <begin position="4"/>
        <end position="116"/>
    </location>
</feature>
<comment type="caution">
    <text evidence="4">The sequence shown here is derived from an EMBL/GenBank/DDBJ whole genome shotgun (WGS) entry which is preliminary data.</text>
</comment>
<dbReference type="InterPro" id="IPR034139">
    <property type="entry name" value="TOPRIM_OLD"/>
</dbReference>
<dbReference type="InterPro" id="IPR027417">
    <property type="entry name" value="P-loop_NTPase"/>
</dbReference>
<reference evidence="4 5" key="1">
    <citation type="journal article" date="2021" name="Sci. Rep.">
        <title>The distribution of antibiotic resistance genes in chicken gut microbiota commensals.</title>
        <authorList>
            <person name="Juricova H."/>
            <person name="Matiasovicova J."/>
            <person name="Kubasova T."/>
            <person name="Cejkova D."/>
            <person name="Rychlik I."/>
        </authorList>
    </citation>
    <scope>NUCLEOTIDE SEQUENCE [LARGE SCALE GENOMIC DNA]</scope>
    <source>
        <strain evidence="4 5">An562</strain>
    </source>
</reference>
<dbReference type="Pfam" id="PF13175">
    <property type="entry name" value="AAA_15"/>
    <property type="match status" value="1"/>
</dbReference>
<feature type="domain" description="ATPase AAA-type core" evidence="2">
    <location>
        <begin position="188"/>
        <end position="320"/>
    </location>
</feature>
<dbReference type="Pfam" id="PF13304">
    <property type="entry name" value="AAA_21"/>
    <property type="match status" value="1"/>
</dbReference>
<evidence type="ECO:0000313" key="4">
    <source>
        <dbReference type="EMBL" id="MBM6928412.1"/>
    </source>
</evidence>
<dbReference type="CDD" id="cd01026">
    <property type="entry name" value="TOPRIM_OLD"/>
    <property type="match status" value="1"/>
</dbReference>
<dbReference type="InterPro" id="IPR051396">
    <property type="entry name" value="Bact_Antivir_Def_Nuclease"/>
</dbReference>
<dbReference type="EMBL" id="JACJKX010000005">
    <property type="protein sequence ID" value="MBM6928412.1"/>
    <property type="molecule type" value="Genomic_DNA"/>
</dbReference>
<sequence length="580" mass="65405">MIVIDRIRINGFRSIRTLQMPLGRTTVLLGANNCGKSTVLKALELALSDETSVQKEDFHMDAVGTFAKELWVDVRFVPINPQSNRLSMFPDQWQKEFAGLIRRDHYRREYMAFRTVFTRHDNGVITKARYEILHWDAARLGEAIDVLPHAIQFVSIDAEENLREDLKNEKSFVSLTVNELSTVLKKHPDYGVKPIEDLKAMLDSLSQTLEGPGTGLPQGVALTADNIEAFFSLVKSDSEKIIPFSVLQGKGSQKSVAILSIVVLVDLLAKHAQLSQKPLFMLIAAEEPEIHLHPNAQRALMTRLKSLSHQCVVSTHSPYVASVSEPHEFRSMLRVGEDIRVQWLPQNIDPMETRVIKRLILRFRAEVLFATGLIFVEGVTEEQLIRGMFQAYFGEDPSTYGISIIGVDGKSYAPFLMLALSLKKPFCVISDNDGDARHVVLKQLSDTERRVHSRAQDNQSGVFFLSPGLAIEGELVYKTGLKREIYDALWACNGSTNTSPKSKHLQYERMMALAPRDLKRKLEKKKAEYSGFLGEIIAQNPYNQSVDNMLPIAVRKAFEQISLWLGKTKKDSETETVSYT</sequence>
<keyword evidence="5" id="KW-1185">Reference proteome</keyword>
<dbReference type="PANTHER" id="PTHR43581">
    <property type="entry name" value="ATP/GTP PHOSPHATASE"/>
    <property type="match status" value="1"/>
</dbReference>
<dbReference type="RefSeq" id="WP_205050009.1">
    <property type="nucleotide sequence ID" value="NZ_JACJKX010000005.1"/>
</dbReference>
<dbReference type="Proteomes" id="UP000777002">
    <property type="component" value="Unassembled WGS sequence"/>
</dbReference>